<dbReference type="Pfam" id="PF01934">
    <property type="entry name" value="HepT-like"/>
    <property type="match status" value="1"/>
</dbReference>
<protein>
    <recommendedName>
        <fullName evidence="7">Toxin-antitoxin antitoxin component</fullName>
    </recommendedName>
</protein>
<evidence type="ECO:0000256" key="2">
    <source>
        <dbReference type="ARBA" id="ARBA00022722"/>
    </source>
</evidence>
<dbReference type="EMBL" id="NCEB01000015">
    <property type="protein sequence ID" value="OYX33609.1"/>
    <property type="molecule type" value="Genomic_DNA"/>
</dbReference>
<organism evidence="5 6">
    <name type="scientific">Brevundimonas subvibrioides</name>
    <dbReference type="NCBI Taxonomy" id="74313"/>
    <lineage>
        <taxon>Bacteria</taxon>
        <taxon>Pseudomonadati</taxon>
        <taxon>Pseudomonadota</taxon>
        <taxon>Alphaproteobacteria</taxon>
        <taxon>Caulobacterales</taxon>
        <taxon>Caulobacteraceae</taxon>
        <taxon>Brevundimonas</taxon>
    </lineage>
</organism>
<evidence type="ECO:0008006" key="7">
    <source>
        <dbReference type="Google" id="ProtNLM"/>
    </source>
</evidence>
<keyword evidence="2" id="KW-0540">Nuclease</keyword>
<name>A0A258FN98_9CAUL</name>
<dbReference type="GO" id="GO:0016787">
    <property type="term" value="F:hydrolase activity"/>
    <property type="evidence" value="ECO:0007669"/>
    <property type="project" value="UniProtKB-KW"/>
</dbReference>
<accession>A0A258FN98</accession>
<evidence type="ECO:0000313" key="6">
    <source>
        <dbReference type="Proteomes" id="UP000215595"/>
    </source>
</evidence>
<gene>
    <name evidence="5" type="ORF">B7Z01_08590</name>
</gene>
<sequence>MSDDILVSKAQIVERCIVRAREELAGSINFASDFTRQDAAILNIQRACEATIDMAFRIVRLKGLGAPSNSREAFDLLAGAGLIDAPLSAAMMKMVGFRNVAVHRYADLDLDLVQTVIREGLDDLAAFAALAIRL</sequence>
<dbReference type="GO" id="GO:0110001">
    <property type="term" value="C:toxin-antitoxin complex"/>
    <property type="evidence" value="ECO:0007669"/>
    <property type="project" value="InterPro"/>
</dbReference>
<evidence type="ECO:0000256" key="1">
    <source>
        <dbReference type="ARBA" id="ARBA00022649"/>
    </source>
</evidence>
<dbReference type="InterPro" id="IPR008201">
    <property type="entry name" value="HepT-like"/>
</dbReference>
<keyword evidence="3" id="KW-0378">Hydrolase</keyword>
<dbReference type="PANTHER" id="PTHR33397:SF3">
    <property type="entry name" value="MRNA NUCLEASE HEPT"/>
    <property type="match status" value="1"/>
</dbReference>
<comment type="similarity">
    <text evidence="4">Belongs to the HepT RNase toxin family.</text>
</comment>
<dbReference type="PANTHER" id="PTHR33397">
    <property type="entry name" value="UPF0331 PROTEIN YUTE"/>
    <property type="match status" value="1"/>
</dbReference>
<evidence type="ECO:0000313" key="5">
    <source>
        <dbReference type="EMBL" id="OYX33609.1"/>
    </source>
</evidence>
<dbReference type="InterPro" id="IPR052379">
    <property type="entry name" value="Type_VII_TA_RNase"/>
</dbReference>
<proteinExistence type="inferred from homology"/>
<dbReference type="GO" id="GO:0004540">
    <property type="term" value="F:RNA nuclease activity"/>
    <property type="evidence" value="ECO:0007669"/>
    <property type="project" value="InterPro"/>
</dbReference>
<dbReference type="NCBIfam" id="NF047751">
    <property type="entry name" value="HepT_toxin"/>
    <property type="match status" value="1"/>
</dbReference>
<dbReference type="Gene3D" id="1.20.120.580">
    <property type="entry name" value="bsu32300-like"/>
    <property type="match status" value="1"/>
</dbReference>
<comment type="caution">
    <text evidence="5">The sequence shown here is derived from an EMBL/GenBank/DDBJ whole genome shotgun (WGS) entry which is preliminary data.</text>
</comment>
<dbReference type="InterPro" id="IPR037038">
    <property type="entry name" value="HepT-like_sf"/>
</dbReference>
<evidence type="ECO:0000256" key="3">
    <source>
        <dbReference type="ARBA" id="ARBA00022801"/>
    </source>
</evidence>
<keyword evidence="1" id="KW-1277">Toxin-antitoxin system</keyword>
<dbReference type="AlphaFoldDB" id="A0A258FN98"/>
<evidence type="ECO:0000256" key="4">
    <source>
        <dbReference type="ARBA" id="ARBA00024207"/>
    </source>
</evidence>
<reference evidence="5 6" key="1">
    <citation type="submission" date="2017-03" db="EMBL/GenBank/DDBJ databases">
        <title>Lifting the veil on microbial sulfur biogeochemistry in mining wastewaters.</title>
        <authorList>
            <person name="Kantor R.S."/>
            <person name="Colenbrander Nelson T."/>
            <person name="Marshall S."/>
            <person name="Bennett D."/>
            <person name="Apte S."/>
            <person name="Camacho D."/>
            <person name="Thomas B.C."/>
            <person name="Warren L.A."/>
            <person name="Banfield J.F."/>
        </authorList>
    </citation>
    <scope>NUCLEOTIDE SEQUENCE [LARGE SCALE GENOMIC DNA]</scope>
    <source>
        <strain evidence="5">32-69-9</strain>
    </source>
</reference>
<dbReference type="Proteomes" id="UP000215595">
    <property type="component" value="Unassembled WGS sequence"/>
</dbReference>